<dbReference type="FunFam" id="1.10.287.130:FF:000001">
    <property type="entry name" value="Two-component sensor histidine kinase"/>
    <property type="match status" value="1"/>
</dbReference>
<dbReference type="Pfam" id="PF23846">
    <property type="entry name" value="Cache_WalK"/>
    <property type="match status" value="1"/>
</dbReference>
<dbReference type="GeneID" id="95373574"/>
<evidence type="ECO:0000256" key="5">
    <source>
        <dbReference type="ARBA" id="ARBA00022553"/>
    </source>
</evidence>
<evidence type="ECO:0000313" key="16">
    <source>
        <dbReference type="EMBL" id="MCY9599523.1"/>
    </source>
</evidence>
<dbReference type="SMART" id="SM00304">
    <property type="entry name" value="HAMP"/>
    <property type="match status" value="1"/>
</dbReference>
<accession>A0A410WQC1</accession>
<dbReference type="Pfam" id="PF02518">
    <property type="entry name" value="HATPase_c"/>
    <property type="match status" value="1"/>
</dbReference>
<dbReference type="Proteomes" id="UP000288943">
    <property type="component" value="Chromosome"/>
</dbReference>
<evidence type="ECO:0000313" key="18">
    <source>
        <dbReference type="Proteomes" id="UP000288943"/>
    </source>
</evidence>
<keyword evidence="6 16" id="KW-0808">Transferase</keyword>
<dbReference type="AlphaFoldDB" id="A0A410WQC1"/>
<dbReference type="InterPro" id="IPR036890">
    <property type="entry name" value="HATPase_C_sf"/>
</dbReference>
<dbReference type="Pfam" id="PF00989">
    <property type="entry name" value="PAS"/>
    <property type="match status" value="1"/>
</dbReference>
<organism evidence="17 18">
    <name type="scientific">Paenibacillus chitinolyticus</name>
    <dbReference type="NCBI Taxonomy" id="79263"/>
    <lineage>
        <taxon>Bacteria</taxon>
        <taxon>Bacillati</taxon>
        <taxon>Bacillota</taxon>
        <taxon>Bacilli</taxon>
        <taxon>Bacillales</taxon>
        <taxon>Paenibacillaceae</taxon>
        <taxon>Paenibacillus</taxon>
    </lineage>
</organism>
<evidence type="ECO:0000256" key="8">
    <source>
        <dbReference type="ARBA" id="ARBA00022777"/>
    </source>
</evidence>
<dbReference type="InterPro" id="IPR000014">
    <property type="entry name" value="PAS"/>
</dbReference>
<reference evidence="16 19" key="2">
    <citation type="submission" date="2022-05" db="EMBL/GenBank/DDBJ databases">
        <title>Genome Sequencing of Bee-Associated Microbes.</title>
        <authorList>
            <person name="Dunlap C."/>
        </authorList>
    </citation>
    <scope>NUCLEOTIDE SEQUENCE [LARGE SCALE GENOMIC DNA]</scope>
    <source>
        <strain evidence="16 19">NRRL B-23120</strain>
    </source>
</reference>
<dbReference type="InterPro" id="IPR050351">
    <property type="entry name" value="BphY/WalK/GraS-like"/>
</dbReference>
<dbReference type="InterPro" id="IPR003660">
    <property type="entry name" value="HAMP_dom"/>
</dbReference>
<dbReference type="EC" id="2.7.13.3" evidence="3"/>
<evidence type="ECO:0000256" key="4">
    <source>
        <dbReference type="ARBA" id="ARBA00022475"/>
    </source>
</evidence>
<dbReference type="GO" id="GO:0004721">
    <property type="term" value="F:phosphoprotein phosphatase activity"/>
    <property type="evidence" value="ECO:0007669"/>
    <property type="project" value="TreeGrafter"/>
</dbReference>
<dbReference type="GO" id="GO:0006355">
    <property type="term" value="P:regulation of DNA-templated transcription"/>
    <property type="evidence" value="ECO:0007669"/>
    <property type="project" value="InterPro"/>
</dbReference>
<dbReference type="PROSITE" id="PS50885">
    <property type="entry name" value="HAMP"/>
    <property type="match status" value="1"/>
</dbReference>
<keyword evidence="10" id="KW-0902">Two-component regulatory system</keyword>
<dbReference type="EMBL" id="JAMDMJ010000045">
    <property type="protein sequence ID" value="MCY9599523.1"/>
    <property type="molecule type" value="Genomic_DNA"/>
</dbReference>
<keyword evidence="12" id="KW-0812">Transmembrane</keyword>
<dbReference type="SMART" id="SM00091">
    <property type="entry name" value="PAS"/>
    <property type="match status" value="1"/>
</dbReference>
<dbReference type="KEGG" id="pchi:PC41400_01945"/>
<name>A0A410WQC1_9BACL</name>
<reference evidence="17 18" key="1">
    <citation type="submission" date="2018-01" db="EMBL/GenBank/DDBJ databases">
        <title>The whole genome sequencing and assembly of Paenibacillus chitinolyticus KCCM 41400 strain.</title>
        <authorList>
            <person name="Kim J.-Y."/>
            <person name="Park M.-K."/>
            <person name="Lee Y.-J."/>
            <person name="Yi H."/>
            <person name="Bahn Y.-S."/>
            <person name="Kim J.F."/>
            <person name="Lee D.-W."/>
        </authorList>
    </citation>
    <scope>NUCLEOTIDE SEQUENCE [LARGE SCALE GENOMIC DNA]</scope>
    <source>
        <strain evidence="17 18">KCCM 41400</strain>
    </source>
</reference>
<evidence type="ECO:0000313" key="17">
    <source>
        <dbReference type="EMBL" id="QAV16522.1"/>
    </source>
</evidence>
<feature type="transmembrane region" description="Helical" evidence="12">
    <location>
        <begin position="15"/>
        <end position="34"/>
    </location>
</feature>
<evidence type="ECO:0000256" key="2">
    <source>
        <dbReference type="ARBA" id="ARBA00004651"/>
    </source>
</evidence>
<dbReference type="SUPFAM" id="SSF47384">
    <property type="entry name" value="Homodimeric domain of signal transducing histidine kinase"/>
    <property type="match status" value="1"/>
</dbReference>
<dbReference type="InterPro" id="IPR057640">
    <property type="entry name" value="Cache_WalK"/>
</dbReference>
<sequence>MKVIRFFQSIQAKLIIIYVLLILIAMQLIAAYFYQTLDSHYKNEFRDSINSQATLIAGLVESQYLNEPKNSDTKNLSEELTYFVNSLFAPGNTEIQIIDAGGVVLSTSLEANKQIVNQKTTKTEVTRALQGIRDNDRMFTDVDNTRKFATAKPIGSGVRVLGAVYIVSSMEDLYKTMSSINRILIVATLIALAFTAGLGVILSGTITKPIKEITQQATAAAEGNFDQSVKVYGKDEISQLGHTFNFMMNRLKEAIFINEEEKEKLASILTNMNDGVVATDEAGQIILMNRRAMQILQVKEEQSAQRHISELLGLTREEIDQYVNGERNTTLIDVPLPDDEDVQTVRVTFTTIHRRGDGVTGAIAVLQDVTEQEKLEQSRREFVANVSHELRTPLTTIKSYLEALEDGAMEDKQLAPRFLSVTRNETERMIRLVTDLLHLSRLDSKQALLTKEQTDIADMLEEVADRFSFQLRQKSIRIRIVAEPGIRPVALDRDKIDQVLDNLVSNAIKYTPDEGAITIYARMAEGGQLEISVQDTGIGIPKKDQPRIFDRFYRVDKARSRNMGGTGLGLSIAREIVKAHGGAMSLESEPGSGTKVTFMLPVLPEEENAS</sequence>
<dbReference type="SUPFAM" id="SSF55874">
    <property type="entry name" value="ATPase domain of HSP90 chaperone/DNA topoisomerase II/histidine kinase"/>
    <property type="match status" value="1"/>
</dbReference>
<dbReference type="SUPFAM" id="SSF158472">
    <property type="entry name" value="HAMP domain-like"/>
    <property type="match status" value="1"/>
</dbReference>
<dbReference type="Gene3D" id="3.30.565.10">
    <property type="entry name" value="Histidine kinase-like ATPase, C-terminal domain"/>
    <property type="match status" value="1"/>
</dbReference>
<dbReference type="SUPFAM" id="SSF55785">
    <property type="entry name" value="PYP-like sensor domain (PAS domain)"/>
    <property type="match status" value="1"/>
</dbReference>
<dbReference type="EMBL" id="CP026520">
    <property type="protein sequence ID" value="QAV16522.1"/>
    <property type="molecule type" value="Genomic_DNA"/>
</dbReference>
<comment type="subcellular location">
    <subcellularLocation>
        <location evidence="2">Cell membrane</location>
        <topology evidence="2">Multi-pass membrane protein</topology>
    </subcellularLocation>
</comment>
<dbReference type="InterPro" id="IPR004358">
    <property type="entry name" value="Sig_transdc_His_kin-like_C"/>
</dbReference>
<evidence type="ECO:0000259" key="15">
    <source>
        <dbReference type="PROSITE" id="PS50885"/>
    </source>
</evidence>
<dbReference type="OrthoDB" id="9813151at2"/>
<feature type="domain" description="HAMP" evidence="15">
    <location>
        <begin position="204"/>
        <end position="256"/>
    </location>
</feature>
<dbReference type="InterPro" id="IPR013767">
    <property type="entry name" value="PAS_fold"/>
</dbReference>
<evidence type="ECO:0000256" key="11">
    <source>
        <dbReference type="ARBA" id="ARBA00023136"/>
    </source>
</evidence>
<dbReference type="CDD" id="cd06225">
    <property type="entry name" value="HAMP"/>
    <property type="match status" value="1"/>
</dbReference>
<evidence type="ECO:0000259" key="14">
    <source>
        <dbReference type="PROSITE" id="PS50112"/>
    </source>
</evidence>
<dbReference type="CDD" id="cd00082">
    <property type="entry name" value="HisKA"/>
    <property type="match status" value="1"/>
</dbReference>
<keyword evidence="19" id="KW-1185">Reference proteome</keyword>
<dbReference type="RefSeq" id="WP_042235617.1">
    <property type="nucleotide sequence ID" value="NZ_CP026520.1"/>
</dbReference>
<dbReference type="SMART" id="SM00387">
    <property type="entry name" value="HATPase_c"/>
    <property type="match status" value="1"/>
</dbReference>
<dbReference type="GO" id="GO:0005524">
    <property type="term" value="F:ATP binding"/>
    <property type="evidence" value="ECO:0007669"/>
    <property type="project" value="UniProtKB-KW"/>
</dbReference>
<dbReference type="Pfam" id="PF00512">
    <property type="entry name" value="HisKA"/>
    <property type="match status" value="1"/>
</dbReference>
<evidence type="ECO:0000256" key="6">
    <source>
        <dbReference type="ARBA" id="ARBA00022679"/>
    </source>
</evidence>
<evidence type="ECO:0000256" key="9">
    <source>
        <dbReference type="ARBA" id="ARBA00022840"/>
    </source>
</evidence>
<evidence type="ECO:0000256" key="12">
    <source>
        <dbReference type="SAM" id="Phobius"/>
    </source>
</evidence>
<comment type="catalytic activity">
    <reaction evidence="1">
        <text>ATP + protein L-histidine = ADP + protein N-phospho-L-histidine.</text>
        <dbReference type="EC" id="2.7.13.3"/>
    </reaction>
</comment>
<protein>
    <recommendedName>
        <fullName evidence="3">histidine kinase</fullName>
        <ecNumber evidence="3">2.7.13.3</ecNumber>
    </recommendedName>
</protein>
<dbReference type="InterPro" id="IPR005467">
    <property type="entry name" value="His_kinase_dom"/>
</dbReference>
<keyword evidence="7" id="KW-0547">Nucleotide-binding</keyword>
<dbReference type="NCBIfam" id="NF033092">
    <property type="entry name" value="HK_WalK"/>
    <property type="match status" value="1"/>
</dbReference>
<dbReference type="PRINTS" id="PR00344">
    <property type="entry name" value="BCTRLSENSOR"/>
</dbReference>
<dbReference type="PANTHER" id="PTHR45453:SF1">
    <property type="entry name" value="PHOSPHATE REGULON SENSOR PROTEIN PHOR"/>
    <property type="match status" value="1"/>
</dbReference>
<proteinExistence type="predicted"/>
<dbReference type="SMART" id="SM00388">
    <property type="entry name" value="HisKA"/>
    <property type="match status" value="1"/>
</dbReference>
<evidence type="ECO:0000256" key="10">
    <source>
        <dbReference type="ARBA" id="ARBA00023012"/>
    </source>
</evidence>
<dbReference type="PANTHER" id="PTHR45453">
    <property type="entry name" value="PHOSPHATE REGULON SENSOR PROTEIN PHOR"/>
    <property type="match status" value="1"/>
</dbReference>
<evidence type="ECO:0000256" key="3">
    <source>
        <dbReference type="ARBA" id="ARBA00012438"/>
    </source>
</evidence>
<keyword evidence="5" id="KW-0597">Phosphoprotein</keyword>
<dbReference type="CDD" id="cd00130">
    <property type="entry name" value="PAS"/>
    <property type="match status" value="1"/>
</dbReference>
<evidence type="ECO:0000256" key="1">
    <source>
        <dbReference type="ARBA" id="ARBA00000085"/>
    </source>
</evidence>
<dbReference type="GO" id="GO:0016036">
    <property type="term" value="P:cellular response to phosphate starvation"/>
    <property type="evidence" value="ECO:0007669"/>
    <property type="project" value="TreeGrafter"/>
</dbReference>
<dbReference type="NCBIfam" id="TIGR00229">
    <property type="entry name" value="sensory_box"/>
    <property type="match status" value="1"/>
</dbReference>
<keyword evidence="11 12" id="KW-0472">Membrane</keyword>
<dbReference type="GO" id="GO:0005886">
    <property type="term" value="C:plasma membrane"/>
    <property type="evidence" value="ECO:0007669"/>
    <property type="project" value="UniProtKB-SubCell"/>
</dbReference>
<dbReference type="InterPro" id="IPR036097">
    <property type="entry name" value="HisK_dim/P_sf"/>
</dbReference>
<dbReference type="FunFam" id="3.30.565.10:FF:000006">
    <property type="entry name" value="Sensor histidine kinase WalK"/>
    <property type="match status" value="1"/>
</dbReference>
<dbReference type="Gene3D" id="3.30.450.20">
    <property type="entry name" value="PAS domain"/>
    <property type="match status" value="2"/>
</dbReference>
<keyword evidence="8 17" id="KW-0418">Kinase</keyword>
<evidence type="ECO:0000313" key="19">
    <source>
        <dbReference type="Proteomes" id="UP001527202"/>
    </source>
</evidence>
<dbReference type="PROSITE" id="PS50109">
    <property type="entry name" value="HIS_KIN"/>
    <property type="match status" value="1"/>
</dbReference>
<dbReference type="InterPro" id="IPR035965">
    <property type="entry name" value="PAS-like_dom_sf"/>
</dbReference>
<feature type="domain" description="PAS" evidence="14">
    <location>
        <begin position="261"/>
        <end position="312"/>
    </location>
</feature>
<dbReference type="Proteomes" id="UP001527202">
    <property type="component" value="Unassembled WGS sequence"/>
</dbReference>
<dbReference type="Gene3D" id="1.10.8.500">
    <property type="entry name" value="HAMP domain in histidine kinase"/>
    <property type="match status" value="1"/>
</dbReference>
<dbReference type="InterPro" id="IPR003661">
    <property type="entry name" value="HisK_dim/P_dom"/>
</dbReference>
<feature type="domain" description="Histidine kinase" evidence="13">
    <location>
        <begin position="385"/>
        <end position="604"/>
    </location>
</feature>
<dbReference type="Pfam" id="PF00672">
    <property type="entry name" value="HAMP"/>
    <property type="match status" value="1"/>
</dbReference>
<evidence type="ECO:0000259" key="13">
    <source>
        <dbReference type="PROSITE" id="PS50109"/>
    </source>
</evidence>
<keyword evidence="9" id="KW-0067">ATP-binding</keyword>
<gene>
    <name evidence="17" type="primary">walK</name>
    <name evidence="16" type="ORF">M5X16_27640</name>
    <name evidence="17" type="ORF">PC41400_01945</name>
</gene>
<dbReference type="PROSITE" id="PS50112">
    <property type="entry name" value="PAS"/>
    <property type="match status" value="1"/>
</dbReference>
<evidence type="ECO:0000256" key="7">
    <source>
        <dbReference type="ARBA" id="ARBA00022741"/>
    </source>
</evidence>
<keyword evidence="4" id="KW-1003">Cell membrane</keyword>
<dbReference type="GO" id="GO:0000155">
    <property type="term" value="F:phosphorelay sensor kinase activity"/>
    <property type="evidence" value="ECO:0007669"/>
    <property type="project" value="InterPro"/>
</dbReference>
<dbReference type="InterPro" id="IPR003594">
    <property type="entry name" value="HATPase_dom"/>
</dbReference>
<dbReference type="Gene3D" id="1.10.287.130">
    <property type="match status" value="1"/>
</dbReference>
<dbReference type="CDD" id="cd16922">
    <property type="entry name" value="HATPase_EvgS-ArcB-TorS-like"/>
    <property type="match status" value="1"/>
</dbReference>
<dbReference type="InterPro" id="IPR049814">
    <property type="entry name" value="Resp_reg_WalK"/>
</dbReference>
<keyword evidence="12" id="KW-1133">Transmembrane helix</keyword>
<feature type="transmembrane region" description="Helical" evidence="12">
    <location>
        <begin position="183"/>
        <end position="206"/>
    </location>
</feature>